<protein>
    <recommendedName>
        <fullName evidence="6">Protein HflK</fullName>
    </recommendedName>
</protein>
<evidence type="ECO:0000256" key="7">
    <source>
        <dbReference type="SAM" id="MobiDB-lite"/>
    </source>
</evidence>
<feature type="region of interest" description="Disordered" evidence="7">
    <location>
        <begin position="72"/>
        <end position="146"/>
    </location>
</feature>
<gene>
    <name evidence="9" type="ORF">HMPREF9465_00347</name>
</gene>
<evidence type="ECO:0000256" key="3">
    <source>
        <dbReference type="ARBA" id="ARBA00022692"/>
    </source>
</evidence>
<evidence type="ECO:0000313" key="9">
    <source>
        <dbReference type="EMBL" id="EKB32053.1"/>
    </source>
</evidence>
<evidence type="ECO:0000313" key="10">
    <source>
        <dbReference type="Proteomes" id="UP000005835"/>
    </source>
</evidence>
<comment type="function">
    <text evidence="6">HflC and HflK could encode or regulate a protease.</text>
</comment>
<keyword evidence="3 6" id="KW-0812">Transmembrane</keyword>
<evidence type="ECO:0000259" key="8">
    <source>
        <dbReference type="SMART" id="SM00244"/>
    </source>
</evidence>
<dbReference type="PATRIC" id="fig|742823.3.peg.344"/>
<organism evidence="9 10">
    <name type="scientific">Sutterella wadsworthensis 2_1_59BFAA</name>
    <dbReference type="NCBI Taxonomy" id="742823"/>
    <lineage>
        <taxon>Bacteria</taxon>
        <taxon>Pseudomonadati</taxon>
        <taxon>Pseudomonadota</taxon>
        <taxon>Betaproteobacteria</taxon>
        <taxon>Burkholderiales</taxon>
        <taxon>Sutterellaceae</taxon>
        <taxon>Sutterella</taxon>
    </lineage>
</organism>
<accession>K1JZP2</accession>
<feature type="region of interest" description="Disordered" evidence="7">
    <location>
        <begin position="1"/>
        <end position="60"/>
    </location>
</feature>
<dbReference type="InterPro" id="IPR001107">
    <property type="entry name" value="Band_7"/>
</dbReference>
<comment type="caution">
    <text evidence="9">The sequence shown here is derived from an EMBL/GenBank/DDBJ whole genome shotgun (WGS) entry which is preliminary data.</text>
</comment>
<feature type="compositionally biased region" description="Basic and acidic residues" evidence="7">
    <location>
        <begin position="72"/>
        <end position="140"/>
    </location>
</feature>
<reference evidence="9 10" key="1">
    <citation type="submission" date="2012-05" db="EMBL/GenBank/DDBJ databases">
        <title>The Genome Sequence of Sutterella wadsworthensis 2_1_59BFAA.</title>
        <authorList>
            <consortium name="The Broad Institute Genome Sequencing Platform"/>
            <person name="Earl A."/>
            <person name="Ward D."/>
            <person name="Feldgarden M."/>
            <person name="Gevers D."/>
            <person name="Daigneault M."/>
            <person name="Strauss J."/>
            <person name="Allen-Vercoe E."/>
            <person name="Walker B."/>
            <person name="Young S.K."/>
            <person name="Zeng Q."/>
            <person name="Gargeya S."/>
            <person name="Fitzgerald M."/>
            <person name="Haas B."/>
            <person name="Abouelleil A."/>
            <person name="Alvarado L."/>
            <person name="Arachchi H.M."/>
            <person name="Berlin A.M."/>
            <person name="Chapman S.B."/>
            <person name="Goldberg J."/>
            <person name="Griggs A."/>
            <person name="Gujja S."/>
            <person name="Hansen M."/>
            <person name="Howarth C."/>
            <person name="Imamovic A."/>
            <person name="Larimer J."/>
            <person name="McCowen C."/>
            <person name="Montmayeur A."/>
            <person name="Murphy C."/>
            <person name="Neiman D."/>
            <person name="Pearson M."/>
            <person name="Priest M."/>
            <person name="Roberts A."/>
            <person name="Saif S."/>
            <person name="Shea T."/>
            <person name="Sisk P."/>
            <person name="Sykes S."/>
            <person name="Wortman J."/>
            <person name="Nusbaum C."/>
            <person name="Birren B."/>
        </authorList>
    </citation>
    <scope>NUCLEOTIDE SEQUENCE [LARGE SCALE GENOMIC DNA]</scope>
    <source>
        <strain evidence="9 10">2_1_59BFAA</strain>
    </source>
</reference>
<evidence type="ECO:0000256" key="1">
    <source>
        <dbReference type="ARBA" id="ARBA00004167"/>
    </source>
</evidence>
<name>K1JZP2_9BURK</name>
<dbReference type="SUPFAM" id="SSF117892">
    <property type="entry name" value="Band 7/SPFH domain"/>
    <property type="match status" value="1"/>
</dbReference>
<dbReference type="GO" id="GO:0016020">
    <property type="term" value="C:membrane"/>
    <property type="evidence" value="ECO:0007669"/>
    <property type="project" value="UniProtKB-SubCell"/>
</dbReference>
<dbReference type="CDD" id="cd03404">
    <property type="entry name" value="SPFH_HflK"/>
    <property type="match status" value="1"/>
</dbReference>
<evidence type="ECO:0000256" key="4">
    <source>
        <dbReference type="ARBA" id="ARBA00022989"/>
    </source>
</evidence>
<comment type="similarity">
    <text evidence="2 6">Belongs to the band 7/mec-2 family. HflK subfamily.</text>
</comment>
<dbReference type="OrthoDB" id="9779595at2"/>
<dbReference type="InterPro" id="IPR050710">
    <property type="entry name" value="Band7/mec-2_domain"/>
</dbReference>
<comment type="subunit">
    <text evidence="6">HflC and HflK may interact to form a multimeric complex.</text>
</comment>
<keyword evidence="4 6" id="KW-1133">Transmembrane helix</keyword>
<keyword evidence="5 6" id="KW-0472">Membrane</keyword>
<dbReference type="STRING" id="742823.HMPREF9465_00347"/>
<dbReference type="AlphaFoldDB" id="K1JZP2"/>
<dbReference type="PANTHER" id="PTHR43327">
    <property type="entry name" value="STOMATIN-LIKE PROTEIN 2, MITOCHONDRIAL"/>
    <property type="match status" value="1"/>
</dbReference>
<proteinExistence type="inferred from homology"/>
<dbReference type="Gene3D" id="3.30.479.30">
    <property type="entry name" value="Band 7 domain"/>
    <property type="match status" value="1"/>
</dbReference>
<dbReference type="EMBL" id="ADMG01000010">
    <property type="protein sequence ID" value="EKB32053.1"/>
    <property type="molecule type" value="Genomic_DNA"/>
</dbReference>
<feature type="domain" description="Band 7" evidence="8">
    <location>
        <begin position="190"/>
        <end position="364"/>
    </location>
</feature>
<comment type="subcellular location">
    <subcellularLocation>
        <location evidence="1">Membrane</location>
        <topology evidence="1">Single-pass membrane protein</topology>
    </subcellularLocation>
</comment>
<dbReference type="PANTHER" id="PTHR43327:SF2">
    <property type="entry name" value="MODULATOR OF FTSH PROTEASE HFLK"/>
    <property type="match status" value="1"/>
</dbReference>
<feature type="transmembrane region" description="Helical" evidence="6">
    <location>
        <begin position="171"/>
        <end position="195"/>
    </location>
</feature>
<dbReference type="Pfam" id="PF01145">
    <property type="entry name" value="Band_7"/>
    <property type="match status" value="1"/>
</dbReference>
<dbReference type="SMART" id="SM00244">
    <property type="entry name" value="PHB"/>
    <property type="match status" value="1"/>
</dbReference>
<evidence type="ECO:0000256" key="5">
    <source>
        <dbReference type="ARBA" id="ARBA00023136"/>
    </source>
</evidence>
<dbReference type="Proteomes" id="UP000005835">
    <property type="component" value="Unassembled WGS sequence"/>
</dbReference>
<evidence type="ECO:0000256" key="6">
    <source>
        <dbReference type="RuleBase" id="RU364113"/>
    </source>
</evidence>
<dbReference type="InterPro" id="IPR010201">
    <property type="entry name" value="HflK"/>
</dbReference>
<evidence type="ECO:0000256" key="2">
    <source>
        <dbReference type="ARBA" id="ARBA00006971"/>
    </source>
</evidence>
<keyword evidence="10" id="KW-1185">Reference proteome</keyword>
<dbReference type="InterPro" id="IPR036013">
    <property type="entry name" value="Band_7/SPFH_dom_sf"/>
</dbReference>
<feature type="region of interest" description="Disordered" evidence="7">
    <location>
        <begin position="500"/>
        <end position="526"/>
    </location>
</feature>
<dbReference type="HOGENOM" id="CLU_039173_2_0_4"/>
<sequence length="526" mass="58750">MPLNDPRWGRSSDEEPRRDDRSADEEPPRRPDEDDDRRDDNRRDDRRRGDRRDDNDGMDDLDRLWKEFSELLHGATGRDRKEDRRHPDLRSRDDFSRDDVDERDDRYGRDEDRDDERVERPQARRYGDDDRRDDRADRPTGARGIFGGLGGMGGLGGFGGKRPNLPAGRKGAGIGMSVIVGLAVLAWGATGFYIVPEGQSGIVTTFGRYAETTAAGFRWHLPMPIQDVQIVDVSSVRTTEIGFAGRSDRLREALMLTDDENIVDVQFTVQYRIKPGDGARDYVFRIRQPDLTVTQAAESAMREVVGRKAMDSVLFESKAEIAEAVKKSMQDMLDRYSSGIEVMSVAIQNAQPPQQVQAAFNDAVKAGQDRERSINLGEAYRNAVIPKAEGTAARLKEEALGYQARIVETARGDADRFSALQSQYARAPEVTRDRLYVDTVRDVMKNVTKVYVDAKGGNNLLYLPLDKIVNNTKSDAMTQAQKDAAALADHGVTAAQSAVETTGSALPTTSSAAPGDEYQRMLRDRR</sequence>
<feature type="compositionally biased region" description="Basic and acidic residues" evidence="7">
    <location>
        <begin position="517"/>
        <end position="526"/>
    </location>
</feature>
<dbReference type="NCBIfam" id="TIGR01933">
    <property type="entry name" value="hflK"/>
    <property type="match status" value="1"/>
</dbReference>
<feature type="compositionally biased region" description="Basic and acidic residues" evidence="7">
    <location>
        <begin position="7"/>
        <end position="60"/>
    </location>
</feature>
<feature type="compositionally biased region" description="Polar residues" evidence="7">
    <location>
        <begin position="500"/>
        <end position="512"/>
    </location>
</feature>
<dbReference type="RefSeq" id="WP_005433520.1">
    <property type="nucleotide sequence ID" value="NZ_JH815513.1"/>
</dbReference>
<dbReference type="eggNOG" id="COG0330">
    <property type="taxonomic scope" value="Bacteria"/>
</dbReference>